<feature type="region of interest" description="Disordered" evidence="1">
    <location>
        <begin position="53"/>
        <end position="88"/>
    </location>
</feature>
<evidence type="ECO:0000256" key="2">
    <source>
        <dbReference type="SAM" id="SignalP"/>
    </source>
</evidence>
<dbReference type="AlphaFoldDB" id="A0A8J4A5T4"/>
<evidence type="ECO:0000313" key="3">
    <source>
        <dbReference type="EMBL" id="GIL25529.1"/>
    </source>
</evidence>
<gene>
    <name evidence="3" type="ORF">NUM_07840</name>
</gene>
<reference evidence="4" key="1">
    <citation type="journal article" date="2021" name="Int. J. Syst. Evol. Microbiol.">
        <title>Actinocatenispora comari sp. nov., an endophytic actinomycete isolated from aerial parts of Comarum salesowianum.</title>
        <authorList>
            <person name="Oyunbileg N."/>
            <person name="Iizaka Y."/>
            <person name="Hamada M."/>
            <person name="Davaapurev B.O."/>
            <person name="Fukumoto A."/>
            <person name="Tsetseg B."/>
            <person name="Kato F."/>
            <person name="Tamura T."/>
            <person name="Batkhuu J."/>
            <person name="Anzai Y."/>
        </authorList>
    </citation>
    <scope>NUCLEOTIDE SEQUENCE [LARGE SCALE GENOMIC DNA]</scope>
    <source>
        <strain evidence="4">NUM-2625</strain>
    </source>
</reference>
<dbReference type="EMBL" id="BOPO01000006">
    <property type="protein sequence ID" value="GIL25529.1"/>
    <property type="molecule type" value="Genomic_DNA"/>
</dbReference>
<evidence type="ECO:0000313" key="4">
    <source>
        <dbReference type="Proteomes" id="UP000614996"/>
    </source>
</evidence>
<keyword evidence="2" id="KW-0732">Signal</keyword>
<organism evidence="3 4">
    <name type="scientific">Actinocatenispora comari</name>
    <dbReference type="NCBI Taxonomy" id="2807577"/>
    <lineage>
        <taxon>Bacteria</taxon>
        <taxon>Bacillati</taxon>
        <taxon>Actinomycetota</taxon>
        <taxon>Actinomycetes</taxon>
        <taxon>Micromonosporales</taxon>
        <taxon>Micromonosporaceae</taxon>
        <taxon>Actinocatenispora</taxon>
    </lineage>
</organism>
<feature type="signal peptide" evidence="2">
    <location>
        <begin position="1"/>
        <end position="26"/>
    </location>
</feature>
<sequence>MHLRRATLIGLGAVVLAVSVPTAAAAQGVAGGVDCRQVWTGCNIHAHVDGHDGRSVAGGDGGASAGQSAAGDTRCENPSHQQIPCNDAKLGSVGSDGCYYKPTTRPAGRKQPSGQGGWYTKTCTGNGVSGRESLSHPVWRAGSTGGQPLLSPEQVAQLAVRRLNLPKPVIAMNPRGTVRGLVGVPVWLWVQAWPTKTASASVPGVSVTATAHPMQVVWSSGDGGRVVCAGPGTRWQAGNDPRMASPDCGHVFREASTSQPGHRFSVTATMRWQVRWQGAHRSGTVPSLSTSDSTSVEVAESQAVNTR</sequence>
<feature type="region of interest" description="Disordered" evidence="1">
    <location>
        <begin position="279"/>
        <end position="307"/>
    </location>
</feature>
<feature type="chain" id="PRO_5035227749" description="ATP/GTP-binding protein" evidence="2">
    <location>
        <begin position="27"/>
        <end position="307"/>
    </location>
</feature>
<accession>A0A8J4A5T4</accession>
<name>A0A8J4A5T4_9ACTN</name>
<keyword evidence="4" id="KW-1185">Reference proteome</keyword>
<protein>
    <recommendedName>
        <fullName evidence="5">ATP/GTP-binding protein</fullName>
    </recommendedName>
</protein>
<proteinExistence type="predicted"/>
<dbReference type="Proteomes" id="UP000614996">
    <property type="component" value="Unassembled WGS sequence"/>
</dbReference>
<feature type="compositionally biased region" description="Polar residues" evidence="1">
    <location>
        <begin position="284"/>
        <end position="307"/>
    </location>
</feature>
<evidence type="ECO:0008006" key="5">
    <source>
        <dbReference type="Google" id="ProtNLM"/>
    </source>
</evidence>
<evidence type="ECO:0000256" key="1">
    <source>
        <dbReference type="SAM" id="MobiDB-lite"/>
    </source>
</evidence>
<comment type="caution">
    <text evidence="3">The sequence shown here is derived from an EMBL/GenBank/DDBJ whole genome shotgun (WGS) entry which is preliminary data.</text>
</comment>